<accession>A0AAV2SP18</accession>
<protein>
    <recommendedName>
        <fullName evidence="3">Muscle-specific protein 300</fullName>
    </recommendedName>
</protein>
<feature type="non-terminal residue" evidence="1">
    <location>
        <position position="1"/>
    </location>
</feature>
<dbReference type="AlphaFoldDB" id="A0AAV2SP18"/>
<dbReference type="Gene3D" id="1.20.58.60">
    <property type="match status" value="1"/>
</dbReference>
<name>A0AAV2SP18_MEGNR</name>
<sequence length="205" mass="23484">DIETVQTTGDKKLTELRTLGDKVTVSTSERGGRALRATLNSMEDAWNLHLATVGDVRRNLEGALVQWSQFEQQLDCHASWCREKESFFKDQQLCSSLEEKEDRISLIASKREEIVQYEREVDIFVDQSHALVRISSVDRLKPLITQLSNRYQALHVLSKDTCSKWKGLVTDHKTYVDKLTENTTWISAVETALKELLQVKTSDSR</sequence>
<comment type="caution">
    <text evidence="1">The sequence shown here is derived from an EMBL/GenBank/DDBJ whole genome shotgun (WGS) entry which is preliminary data.</text>
</comment>
<feature type="non-terminal residue" evidence="1">
    <location>
        <position position="205"/>
    </location>
</feature>
<proteinExistence type="predicted"/>
<dbReference type="Pfam" id="PF00435">
    <property type="entry name" value="Spectrin"/>
    <property type="match status" value="1"/>
</dbReference>
<gene>
    <name evidence="1" type="ORF">MNOR_LOCUS39198</name>
</gene>
<organism evidence="1 2">
    <name type="scientific">Meganyctiphanes norvegica</name>
    <name type="common">Northern krill</name>
    <name type="synonym">Thysanopoda norvegica</name>
    <dbReference type="NCBI Taxonomy" id="48144"/>
    <lineage>
        <taxon>Eukaryota</taxon>
        <taxon>Metazoa</taxon>
        <taxon>Ecdysozoa</taxon>
        <taxon>Arthropoda</taxon>
        <taxon>Crustacea</taxon>
        <taxon>Multicrustacea</taxon>
        <taxon>Malacostraca</taxon>
        <taxon>Eumalacostraca</taxon>
        <taxon>Eucarida</taxon>
        <taxon>Euphausiacea</taxon>
        <taxon>Euphausiidae</taxon>
        <taxon>Meganyctiphanes</taxon>
    </lineage>
</organism>
<keyword evidence="2" id="KW-1185">Reference proteome</keyword>
<reference evidence="1 2" key="1">
    <citation type="submission" date="2024-05" db="EMBL/GenBank/DDBJ databases">
        <authorList>
            <person name="Wallberg A."/>
        </authorList>
    </citation>
    <scope>NUCLEOTIDE SEQUENCE [LARGE SCALE GENOMIC DNA]</scope>
</reference>
<dbReference type="EMBL" id="CAXKWB010098469">
    <property type="protein sequence ID" value="CAL4222595.1"/>
    <property type="molecule type" value="Genomic_DNA"/>
</dbReference>
<evidence type="ECO:0008006" key="3">
    <source>
        <dbReference type="Google" id="ProtNLM"/>
    </source>
</evidence>
<evidence type="ECO:0000313" key="1">
    <source>
        <dbReference type="EMBL" id="CAL4222595.1"/>
    </source>
</evidence>
<evidence type="ECO:0000313" key="2">
    <source>
        <dbReference type="Proteomes" id="UP001497623"/>
    </source>
</evidence>
<dbReference type="SUPFAM" id="SSF46966">
    <property type="entry name" value="Spectrin repeat"/>
    <property type="match status" value="1"/>
</dbReference>
<dbReference type="InterPro" id="IPR002017">
    <property type="entry name" value="Spectrin_repeat"/>
</dbReference>
<dbReference type="Proteomes" id="UP001497623">
    <property type="component" value="Unassembled WGS sequence"/>
</dbReference>